<comment type="similarity">
    <text evidence="2">Belongs to the TMEM86 family.</text>
</comment>
<comment type="caution">
    <text evidence="7">The sequence shown here is derived from an EMBL/GenBank/DDBJ whole genome shotgun (WGS) entry which is preliminary data.</text>
</comment>
<evidence type="ECO:0000313" key="7">
    <source>
        <dbReference type="EMBL" id="MEF3078822.1"/>
    </source>
</evidence>
<feature type="transmembrane region" description="Helical" evidence="6">
    <location>
        <begin position="94"/>
        <end position="112"/>
    </location>
</feature>
<feature type="transmembrane region" description="Helical" evidence="6">
    <location>
        <begin position="12"/>
        <end position="27"/>
    </location>
</feature>
<keyword evidence="5 6" id="KW-0472">Membrane</keyword>
<evidence type="ECO:0000256" key="1">
    <source>
        <dbReference type="ARBA" id="ARBA00004141"/>
    </source>
</evidence>
<feature type="transmembrane region" description="Helical" evidence="6">
    <location>
        <begin position="177"/>
        <end position="201"/>
    </location>
</feature>
<evidence type="ECO:0000256" key="4">
    <source>
        <dbReference type="ARBA" id="ARBA00022989"/>
    </source>
</evidence>
<dbReference type="Proteomes" id="UP001356704">
    <property type="component" value="Unassembled WGS sequence"/>
</dbReference>
<reference evidence="7 8" key="1">
    <citation type="submission" date="2024-02" db="EMBL/GenBank/DDBJ databases">
        <title>Winogradskyella poriferorum JCM 12885.</title>
        <authorList>
            <person name="Zhang D.-F."/>
            <person name="Fu Z.-Y."/>
        </authorList>
    </citation>
    <scope>NUCLEOTIDE SEQUENCE [LARGE SCALE GENOMIC DNA]</scope>
    <source>
        <strain evidence="7 8">JCM 12885</strain>
    </source>
</reference>
<evidence type="ECO:0000313" key="8">
    <source>
        <dbReference type="Proteomes" id="UP001356704"/>
    </source>
</evidence>
<evidence type="ECO:0000256" key="5">
    <source>
        <dbReference type="ARBA" id="ARBA00023136"/>
    </source>
</evidence>
<keyword evidence="4 6" id="KW-1133">Transmembrane helix</keyword>
<dbReference type="RefSeq" id="WP_331809601.1">
    <property type="nucleotide sequence ID" value="NZ_JAZHOU010000002.1"/>
</dbReference>
<name>A0ABU7W4E0_9FLAO</name>
<dbReference type="InterPro" id="IPR012506">
    <property type="entry name" value="TMEM86B-like"/>
</dbReference>
<gene>
    <name evidence="7" type="ORF">V1468_07395</name>
</gene>
<evidence type="ECO:0000256" key="2">
    <source>
        <dbReference type="ARBA" id="ARBA00007375"/>
    </source>
</evidence>
<accession>A0ABU7W4E0</accession>
<sequence length="208" mass="24385">MKYEGVSINYRYFIKSITPLLILHYFFENIQNYKKQKSLLVVFGILSFFIGDLFFLDRYSVFSFNMAIGLLISAKICFIICFLNHEDFKFKHIIPFLIFCSVYMLFLLTAIFNNIKDIYFVQVLVYLFFTLMFGLFTYLRYKVVSRVSFNLVLIGFLLMLVVDGLTALNMFSSSFQYNMLSSSVIALAFNLSQFFIVVGLLKENKEKS</sequence>
<feature type="transmembrane region" description="Helical" evidence="6">
    <location>
        <begin position="118"/>
        <end position="139"/>
    </location>
</feature>
<evidence type="ECO:0000256" key="6">
    <source>
        <dbReference type="SAM" id="Phobius"/>
    </source>
</evidence>
<proteinExistence type="inferred from homology"/>
<feature type="transmembrane region" description="Helical" evidence="6">
    <location>
        <begin position="39"/>
        <end position="56"/>
    </location>
</feature>
<organism evidence="7 8">
    <name type="scientific">Winogradskyella poriferorum</name>
    <dbReference type="NCBI Taxonomy" id="307627"/>
    <lineage>
        <taxon>Bacteria</taxon>
        <taxon>Pseudomonadati</taxon>
        <taxon>Bacteroidota</taxon>
        <taxon>Flavobacteriia</taxon>
        <taxon>Flavobacteriales</taxon>
        <taxon>Flavobacteriaceae</taxon>
        <taxon>Winogradskyella</taxon>
    </lineage>
</organism>
<dbReference type="Pfam" id="PF07947">
    <property type="entry name" value="YhhN"/>
    <property type="match status" value="1"/>
</dbReference>
<protein>
    <submittedName>
        <fullName evidence="7">Lysoplasmalogenase family protein</fullName>
    </submittedName>
</protein>
<comment type="subcellular location">
    <subcellularLocation>
        <location evidence="1">Membrane</location>
        <topology evidence="1">Multi-pass membrane protein</topology>
    </subcellularLocation>
</comment>
<feature type="transmembrane region" description="Helical" evidence="6">
    <location>
        <begin position="62"/>
        <end position="82"/>
    </location>
</feature>
<evidence type="ECO:0000256" key="3">
    <source>
        <dbReference type="ARBA" id="ARBA00022692"/>
    </source>
</evidence>
<keyword evidence="3 6" id="KW-0812">Transmembrane</keyword>
<feature type="transmembrane region" description="Helical" evidence="6">
    <location>
        <begin position="151"/>
        <end position="171"/>
    </location>
</feature>
<dbReference type="EMBL" id="JAZHOU010000002">
    <property type="protein sequence ID" value="MEF3078822.1"/>
    <property type="molecule type" value="Genomic_DNA"/>
</dbReference>
<keyword evidence="8" id="KW-1185">Reference proteome</keyword>